<dbReference type="InterPro" id="IPR021710">
    <property type="entry name" value="DUF3293"/>
</dbReference>
<gene>
    <name evidence="1" type="ORF">Q7A36_02490</name>
</gene>
<protein>
    <submittedName>
        <fullName evidence="1">DUF3293 domain-containing protein</fullName>
    </submittedName>
</protein>
<dbReference type="Proteomes" id="UP001243009">
    <property type="component" value="Unassembled WGS sequence"/>
</dbReference>
<dbReference type="RefSeq" id="WP_305102066.1">
    <property type="nucleotide sequence ID" value="NZ_JAUTWS010000002.1"/>
</dbReference>
<accession>A0ABT9DTH8</accession>
<keyword evidence="2" id="KW-1185">Reference proteome</keyword>
<dbReference type="EMBL" id="JAUTWS010000002">
    <property type="protein sequence ID" value="MDO9707195.1"/>
    <property type="molecule type" value="Genomic_DNA"/>
</dbReference>
<dbReference type="Pfam" id="PF11697">
    <property type="entry name" value="DUF3293"/>
    <property type="match status" value="1"/>
</dbReference>
<organism evidence="1 2">
    <name type="scientific">Paracraurococcus lichenis</name>
    <dbReference type="NCBI Taxonomy" id="3064888"/>
    <lineage>
        <taxon>Bacteria</taxon>
        <taxon>Pseudomonadati</taxon>
        <taxon>Pseudomonadota</taxon>
        <taxon>Alphaproteobacteria</taxon>
        <taxon>Acetobacterales</taxon>
        <taxon>Roseomonadaceae</taxon>
        <taxon>Paracraurococcus</taxon>
    </lineage>
</organism>
<comment type="caution">
    <text evidence="1">The sequence shown here is derived from an EMBL/GenBank/DDBJ whole genome shotgun (WGS) entry which is preliminary data.</text>
</comment>
<evidence type="ECO:0000313" key="1">
    <source>
        <dbReference type="EMBL" id="MDO9707195.1"/>
    </source>
</evidence>
<sequence length="130" mass="14515">MSVRLHRAYRRSRYEAAGAVARIGGRSPAVDALLRRLGARAGGFVTAWNPASRRMPPGWNRRMLPRLRAAARRLPMAEGWGGDGPWREWHLLLGGDPRRVAVLARRFRQAAIVTVRRGAPARLVLLRPAP</sequence>
<proteinExistence type="predicted"/>
<reference evidence="1 2" key="1">
    <citation type="submission" date="2023-08" db="EMBL/GenBank/DDBJ databases">
        <title>The draft genome sequence of Paracraurococcus sp. LOR1-02.</title>
        <authorList>
            <person name="Kingkaew E."/>
            <person name="Tanasupawat S."/>
        </authorList>
    </citation>
    <scope>NUCLEOTIDE SEQUENCE [LARGE SCALE GENOMIC DNA]</scope>
    <source>
        <strain evidence="1 2">LOR1-02</strain>
    </source>
</reference>
<name>A0ABT9DTH8_9PROT</name>
<evidence type="ECO:0000313" key="2">
    <source>
        <dbReference type="Proteomes" id="UP001243009"/>
    </source>
</evidence>